<dbReference type="KEGG" id="aten:116299015"/>
<proteinExistence type="predicted"/>
<dbReference type="SUPFAM" id="SSF53474">
    <property type="entry name" value="alpha/beta-Hydrolases"/>
    <property type="match status" value="1"/>
</dbReference>
<evidence type="ECO:0000259" key="2">
    <source>
        <dbReference type="Pfam" id="PF01764"/>
    </source>
</evidence>
<dbReference type="Pfam" id="PF01764">
    <property type="entry name" value="Lipase_3"/>
    <property type="match status" value="1"/>
</dbReference>
<dbReference type="GeneID" id="116299015"/>
<dbReference type="RefSeq" id="XP_031563491.1">
    <property type="nucleotide sequence ID" value="XM_031707631.1"/>
</dbReference>
<organism evidence="3 4">
    <name type="scientific">Actinia tenebrosa</name>
    <name type="common">Australian red waratah sea anemone</name>
    <dbReference type="NCBI Taxonomy" id="6105"/>
    <lineage>
        <taxon>Eukaryota</taxon>
        <taxon>Metazoa</taxon>
        <taxon>Cnidaria</taxon>
        <taxon>Anthozoa</taxon>
        <taxon>Hexacorallia</taxon>
        <taxon>Actiniaria</taxon>
        <taxon>Actiniidae</taxon>
        <taxon>Actinia</taxon>
    </lineage>
</organism>
<evidence type="ECO:0000256" key="1">
    <source>
        <dbReference type="SAM" id="SignalP"/>
    </source>
</evidence>
<evidence type="ECO:0000313" key="4">
    <source>
        <dbReference type="RefSeq" id="XP_031563491.1"/>
    </source>
</evidence>
<dbReference type="Gene3D" id="3.40.50.1820">
    <property type="entry name" value="alpha/beta hydrolase"/>
    <property type="match status" value="1"/>
</dbReference>
<dbReference type="CDD" id="cd00519">
    <property type="entry name" value="Lipase_3"/>
    <property type="match status" value="1"/>
</dbReference>
<dbReference type="InterPro" id="IPR002921">
    <property type="entry name" value="Fungal_lipase-type"/>
</dbReference>
<keyword evidence="1" id="KW-0732">Signal</keyword>
<dbReference type="InParanoid" id="A0A6P8I899"/>
<dbReference type="GO" id="GO:0006629">
    <property type="term" value="P:lipid metabolic process"/>
    <property type="evidence" value="ECO:0007669"/>
    <property type="project" value="InterPro"/>
</dbReference>
<gene>
    <name evidence="4" type="primary">LOC116299015</name>
</gene>
<name>A0A6P8I899_ACTTE</name>
<dbReference type="OrthoDB" id="5960337at2759"/>
<dbReference type="AlphaFoldDB" id="A0A6P8I899"/>
<keyword evidence="3" id="KW-1185">Reference proteome</keyword>
<dbReference type="PANTHER" id="PTHR45908">
    <property type="entry name" value="PROTEIN CBG11750-RELATED"/>
    <property type="match status" value="1"/>
</dbReference>
<accession>A0A6P8I899</accession>
<feature type="domain" description="Fungal lipase-type" evidence="2">
    <location>
        <begin position="143"/>
        <end position="276"/>
    </location>
</feature>
<dbReference type="Proteomes" id="UP000515163">
    <property type="component" value="Unplaced"/>
</dbReference>
<feature type="signal peptide" evidence="1">
    <location>
        <begin position="1"/>
        <end position="21"/>
    </location>
</feature>
<feature type="chain" id="PRO_5027775864" evidence="1">
    <location>
        <begin position="22"/>
        <end position="450"/>
    </location>
</feature>
<dbReference type="InterPro" id="IPR029058">
    <property type="entry name" value="AB_hydrolase_fold"/>
</dbReference>
<evidence type="ECO:0000313" key="3">
    <source>
        <dbReference type="Proteomes" id="UP000515163"/>
    </source>
</evidence>
<sequence length="450" mass="50509">MFCTAVLYFLILLVLPDAVELVCDGNNCKDCVKSSIKCRWCKRDGECHMPGAIFTNPCKRAENIVEESHCGNTLSRYKPELSMKMLLLSAAAYDPIDPQGCLNNSLSSAMFQLRIVVTRKCDSSGNKCSAYVAVSHSLKAIAVAFRGSLDSDQALEVFFSALTKPKESFLGGEVQSYWKKGFEELWTCLKEEVKALVTVYPSYQVWVTGHSLGGAMASMASAWLAYYHVGSPTNIILYTFGMPRVGNYDYALEHDKLVNNSWRVVNYDDPVPHFPILLSPNVVILNNPYHHGVEAYYEVRAASPYSQHKECHGKPYNEDASCSFTTVPSFLDLETHKVYFSIPVGTFWKTKCLRSRRKKRDTTENSNTTSPNSFQFKDDVCSKYKYTNHTYVQVAKPSRSTANPTYVQVAKPSRKTANPTYVQVVKPSRSTASKLIGTLHFFLLLIHIST</sequence>
<reference evidence="4" key="1">
    <citation type="submission" date="2025-08" db="UniProtKB">
        <authorList>
            <consortium name="RefSeq"/>
        </authorList>
    </citation>
    <scope>IDENTIFICATION</scope>
    <source>
        <tissue evidence="4">Tentacle</tissue>
    </source>
</reference>
<protein>
    <submittedName>
        <fullName evidence="4">Lipase ZK262.3-like</fullName>
    </submittedName>
</protein>